<comment type="similarity">
    <text evidence="4">Belongs to the methylaspartate ammonia-lyase family.</text>
</comment>
<dbReference type="RefSeq" id="WP_101395324.1">
    <property type="nucleotide sequence ID" value="NZ_PJNE01000001.1"/>
</dbReference>
<dbReference type="Gene3D" id="3.20.20.120">
    <property type="entry name" value="Enolase-like C-terminal domain"/>
    <property type="match status" value="1"/>
</dbReference>
<sequence length="423" mass="44662">MRIAEVLAVPGRAGFFVDDAAAIAAGATHDGFLYVGDPVTEGFQAIRQPGEALSVLLVLEDGQVAHGDCAAVQYSGVGGRDAPFAAAAAAEVVLQHVAPVLVGADADDFRGLNARLESVTVEGRRLHTAIRYGVSQALLDAAARSRRVTMAEVVRDDFATGVDLVELPMFVQSGDQRYDNVDKMILKRAGALPHGLVNHVGTKLGAHGEILAEYVGWVRDRILALRTDPTYAPILHFDVYGTVGSAFDHDTERMADYLVELEQVAAPFALRIEQPLDAGSRSAQVEAMAALRAALRERGSAVALAADEWCNTLDDIRAFVDAEAADVIHVKTPDLGSVADTIEGLLLVRRAGLTAYAGGTCNETERSAQVCAHVAMACGALQVLAKPGMGVDEGMSIVGNEMARTMALVRARSSAAAARGPRR</sequence>
<dbReference type="GO" id="GO:0046872">
    <property type="term" value="F:metal ion binding"/>
    <property type="evidence" value="ECO:0007669"/>
    <property type="project" value="UniProtKB-KW"/>
</dbReference>
<reference evidence="15 16" key="1">
    <citation type="submission" date="2017-12" db="EMBL/GenBank/DDBJ databases">
        <title>Sequencing the genomes of 1000 Actinobacteria strains.</title>
        <authorList>
            <person name="Klenk H.-P."/>
        </authorList>
    </citation>
    <scope>NUCLEOTIDE SEQUENCE [LARGE SCALE GENOMIC DNA]</scope>
    <source>
        <strain evidence="15 16">DSM 12806</strain>
    </source>
</reference>
<accession>A0A2N3YIY8</accession>
<evidence type="ECO:0000256" key="1">
    <source>
        <dbReference type="ARBA" id="ARBA00000789"/>
    </source>
</evidence>
<feature type="binding site" evidence="12">
    <location>
        <position position="307"/>
    </location>
    <ligand>
        <name>Mg(2+)</name>
        <dbReference type="ChEBI" id="CHEBI:18420"/>
    </ligand>
</feature>
<dbReference type="GO" id="GO:0019553">
    <property type="term" value="P:L-glutamate catabolic process via L-citramalate"/>
    <property type="evidence" value="ECO:0007669"/>
    <property type="project" value="UniProtKB-UniPathway"/>
</dbReference>
<gene>
    <name evidence="15" type="ORF">ATL31_1637</name>
</gene>
<dbReference type="SFLD" id="SFLDS00001">
    <property type="entry name" value="Enolase"/>
    <property type="match status" value="1"/>
</dbReference>
<dbReference type="AlphaFoldDB" id="A0A2N3YIY8"/>
<evidence type="ECO:0000256" key="10">
    <source>
        <dbReference type="PIRSR" id="PIRSR017107-1"/>
    </source>
</evidence>
<dbReference type="Proteomes" id="UP000233781">
    <property type="component" value="Unassembled WGS sequence"/>
</dbReference>
<evidence type="ECO:0000256" key="7">
    <source>
        <dbReference type="ARBA" id="ARBA00022723"/>
    </source>
</evidence>
<organism evidence="15 16">
    <name type="scientific">Phycicoccus duodecadis</name>
    <dbReference type="NCBI Taxonomy" id="173053"/>
    <lineage>
        <taxon>Bacteria</taxon>
        <taxon>Bacillati</taxon>
        <taxon>Actinomycetota</taxon>
        <taxon>Actinomycetes</taxon>
        <taxon>Micrococcales</taxon>
        <taxon>Intrasporangiaceae</taxon>
        <taxon>Phycicoccus</taxon>
    </lineage>
</organism>
<name>A0A2N3YIY8_9MICO</name>
<keyword evidence="16" id="KW-1185">Reference proteome</keyword>
<dbReference type="Gene3D" id="3.30.390.10">
    <property type="entry name" value="Enolase-like, N-terminal domain"/>
    <property type="match status" value="1"/>
</dbReference>
<comment type="caution">
    <text evidence="15">The sequence shown here is derived from an EMBL/GenBank/DDBJ whole genome shotgun (WGS) entry which is preliminary data.</text>
</comment>
<evidence type="ECO:0000256" key="12">
    <source>
        <dbReference type="PIRSR" id="PIRSR017107-4"/>
    </source>
</evidence>
<dbReference type="InterPro" id="IPR029017">
    <property type="entry name" value="Enolase-like_N"/>
</dbReference>
<feature type="binding site" evidence="12">
    <location>
        <position position="273"/>
    </location>
    <ligand>
        <name>Mg(2+)</name>
        <dbReference type="ChEBI" id="CHEBI:18420"/>
    </ligand>
</feature>
<dbReference type="GO" id="GO:0050096">
    <property type="term" value="F:methylaspartate ammonia-lyase activity"/>
    <property type="evidence" value="ECO:0007669"/>
    <property type="project" value="UniProtKB-EC"/>
</dbReference>
<feature type="site" description="Transition state stabilizer" evidence="11">
    <location>
        <position position="194"/>
    </location>
</feature>
<dbReference type="Pfam" id="PF05034">
    <property type="entry name" value="MAAL_N"/>
    <property type="match status" value="1"/>
</dbReference>
<dbReference type="InterPro" id="IPR036849">
    <property type="entry name" value="Enolase-like_C_sf"/>
</dbReference>
<dbReference type="EC" id="4.3.1.2" evidence="6"/>
<dbReference type="InterPro" id="IPR006395">
    <property type="entry name" value="Me_Asp_am_lyase"/>
</dbReference>
<evidence type="ECO:0000256" key="4">
    <source>
        <dbReference type="ARBA" id="ARBA00009954"/>
    </source>
</evidence>
<evidence type="ECO:0000256" key="5">
    <source>
        <dbReference type="ARBA" id="ARBA00011738"/>
    </source>
</evidence>
<proteinExistence type="inferred from homology"/>
<evidence type="ECO:0000256" key="2">
    <source>
        <dbReference type="ARBA" id="ARBA00001946"/>
    </source>
</evidence>
<evidence type="ECO:0000256" key="8">
    <source>
        <dbReference type="ARBA" id="ARBA00022842"/>
    </source>
</evidence>
<dbReference type="EMBL" id="PJNE01000001">
    <property type="protein sequence ID" value="PKW26815.1"/>
    <property type="molecule type" value="Genomic_DNA"/>
</dbReference>
<keyword evidence="7 12" id="KW-0479">Metal-binding</keyword>
<comment type="subunit">
    <text evidence="5">Homodimer.</text>
</comment>
<evidence type="ECO:0000256" key="9">
    <source>
        <dbReference type="ARBA" id="ARBA00023239"/>
    </source>
</evidence>
<feature type="domain" description="Methylaspartate ammonia-lyase N-terminal" evidence="13">
    <location>
        <begin position="1"/>
        <end position="158"/>
    </location>
</feature>
<dbReference type="UniPathway" id="UPA00561">
    <property type="reaction ID" value="UER00618"/>
</dbReference>
<comment type="pathway">
    <text evidence="3">Amino-acid degradation; L-glutamate degradation via mesaconate pathway; acetate and pyruvate from L-glutamate: step 2/4.</text>
</comment>
<feature type="binding site" evidence="12">
    <location>
        <position position="238"/>
    </location>
    <ligand>
        <name>Mg(2+)</name>
        <dbReference type="ChEBI" id="CHEBI:18420"/>
    </ligand>
</feature>
<evidence type="ECO:0000256" key="6">
    <source>
        <dbReference type="ARBA" id="ARBA00012993"/>
    </source>
</evidence>
<dbReference type="PANTHER" id="PTHR48073">
    <property type="entry name" value="O-SUCCINYLBENZOATE SYNTHASE-RELATED"/>
    <property type="match status" value="1"/>
</dbReference>
<dbReference type="SFLD" id="SFLDG00151">
    <property type="entry name" value="methylaspartate_ammonia-lyase"/>
    <property type="match status" value="1"/>
</dbReference>
<feature type="domain" description="Methylaspartate ammonia-lyase C-terminal" evidence="14">
    <location>
        <begin position="166"/>
        <end position="410"/>
    </location>
</feature>
<dbReference type="OrthoDB" id="8630262at2"/>
<dbReference type="PANTHER" id="PTHR48073:SF2">
    <property type="entry name" value="O-SUCCINYLBENZOATE SYNTHASE"/>
    <property type="match status" value="1"/>
</dbReference>
<protein>
    <recommendedName>
        <fullName evidence="6">methylaspartate ammonia-lyase</fullName>
        <ecNumber evidence="6">4.3.1.2</ecNumber>
    </recommendedName>
</protein>
<dbReference type="SFLD" id="SFLDF00007">
    <property type="entry name" value="methylaspartate_ammonia-lyase"/>
    <property type="match status" value="1"/>
</dbReference>
<comment type="cofactor">
    <cofactor evidence="2 12">
        <name>Mg(2+)</name>
        <dbReference type="ChEBI" id="CHEBI:18420"/>
    </cofactor>
</comment>
<dbReference type="Pfam" id="PF07476">
    <property type="entry name" value="MAAL_C"/>
    <property type="match status" value="1"/>
</dbReference>
<keyword evidence="9 15" id="KW-0456">Lyase</keyword>
<evidence type="ECO:0000313" key="15">
    <source>
        <dbReference type="EMBL" id="PKW26815.1"/>
    </source>
</evidence>
<evidence type="ECO:0000259" key="14">
    <source>
        <dbReference type="Pfam" id="PF07476"/>
    </source>
</evidence>
<comment type="catalytic activity">
    <reaction evidence="1">
        <text>(2S,3S)-3-methyl-L-aspartate = mesaconate + NH4(+)</text>
        <dbReference type="Rhea" id="RHEA:12829"/>
        <dbReference type="ChEBI" id="CHEBI:28938"/>
        <dbReference type="ChEBI" id="CHEBI:36986"/>
        <dbReference type="ChEBI" id="CHEBI:58724"/>
        <dbReference type="EC" id="4.3.1.2"/>
    </reaction>
</comment>
<feature type="active site" description="Proton acceptor" evidence="10">
    <location>
        <position position="331"/>
    </location>
</feature>
<evidence type="ECO:0000256" key="11">
    <source>
        <dbReference type="PIRSR" id="PIRSR017107-3"/>
    </source>
</evidence>
<dbReference type="InterPro" id="IPR022665">
    <property type="entry name" value="MeAsp_NH4-lyase_N"/>
</dbReference>
<dbReference type="PIRSF" id="PIRSF017107">
    <property type="entry name" value="MAL"/>
    <property type="match status" value="1"/>
</dbReference>
<evidence type="ECO:0000313" key="16">
    <source>
        <dbReference type="Proteomes" id="UP000233781"/>
    </source>
</evidence>
<evidence type="ECO:0000256" key="3">
    <source>
        <dbReference type="ARBA" id="ARBA00004675"/>
    </source>
</evidence>
<dbReference type="NCBIfam" id="TIGR01502">
    <property type="entry name" value="B_methylAsp_ase"/>
    <property type="match status" value="1"/>
</dbReference>
<evidence type="ECO:0000259" key="13">
    <source>
        <dbReference type="Pfam" id="PF05034"/>
    </source>
</evidence>
<dbReference type="SUPFAM" id="SSF51604">
    <property type="entry name" value="Enolase C-terminal domain-like"/>
    <property type="match status" value="1"/>
</dbReference>
<dbReference type="InterPro" id="IPR022662">
    <property type="entry name" value="MeAsp_NH4-lyase_C"/>
</dbReference>
<keyword evidence="8 12" id="KW-0460">Magnesium</keyword>
<dbReference type="SUPFAM" id="SSF54826">
    <property type="entry name" value="Enolase N-terminal domain-like"/>
    <property type="match status" value="1"/>
</dbReference>